<evidence type="ECO:0000256" key="1">
    <source>
        <dbReference type="SAM" id="MobiDB-lite"/>
    </source>
</evidence>
<proteinExistence type="predicted"/>
<dbReference type="Proteomes" id="UP001646141">
    <property type="component" value="Unassembled WGS sequence"/>
</dbReference>
<feature type="region of interest" description="Disordered" evidence="1">
    <location>
        <begin position="82"/>
        <end position="105"/>
    </location>
</feature>
<protein>
    <submittedName>
        <fullName evidence="2">Uncharacterized protein</fullName>
    </submittedName>
</protein>
<evidence type="ECO:0000313" key="3">
    <source>
        <dbReference type="Proteomes" id="UP001646141"/>
    </source>
</evidence>
<evidence type="ECO:0000313" key="2">
    <source>
        <dbReference type="EMBL" id="MBL3690529.1"/>
    </source>
</evidence>
<name>A0ABS1SSN7_9MICO</name>
<gene>
    <name evidence="2" type="ORF">D3226_11260</name>
</gene>
<keyword evidence="3" id="KW-1185">Reference proteome</keyword>
<feature type="compositionally biased region" description="Basic residues" evidence="1">
    <location>
        <begin position="95"/>
        <end position="105"/>
    </location>
</feature>
<dbReference type="EMBL" id="QYAD01000004">
    <property type="protein sequence ID" value="MBL3690529.1"/>
    <property type="molecule type" value="Genomic_DNA"/>
</dbReference>
<sequence>MGGAHARVGHDVGCEVLGVPLEQLHRCIRVRQTGRREMSGAALLMEALAECLAELSALGKTWHPVRAREAVQAAVRSRITPAEATQDAGVEAAKQRRRRTAHRRT</sequence>
<organism evidence="2 3">
    <name type="scientific">Leucobacter chromiireducens subsp. chromiireducens</name>
    <dbReference type="NCBI Taxonomy" id="660067"/>
    <lineage>
        <taxon>Bacteria</taxon>
        <taxon>Bacillati</taxon>
        <taxon>Actinomycetota</taxon>
        <taxon>Actinomycetes</taxon>
        <taxon>Micrococcales</taxon>
        <taxon>Microbacteriaceae</taxon>
        <taxon>Leucobacter</taxon>
    </lineage>
</organism>
<reference evidence="2 3" key="1">
    <citation type="submission" date="2018-09" db="EMBL/GenBank/DDBJ databases">
        <title>Comparative genomics of Leucobacter spp.</title>
        <authorList>
            <person name="Reis A.C."/>
            <person name="Kolvenbach B.A."/>
            <person name="Corvini P.F.X."/>
            <person name="Nunes O.C."/>
        </authorList>
    </citation>
    <scope>NUCLEOTIDE SEQUENCE [LARGE SCALE GENOMIC DNA]</scope>
    <source>
        <strain evidence="2 3">L-1</strain>
    </source>
</reference>
<dbReference type="RefSeq" id="WP_202382694.1">
    <property type="nucleotide sequence ID" value="NZ_BAAAMA010000010.1"/>
</dbReference>
<comment type="caution">
    <text evidence="2">The sequence shown here is derived from an EMBL/GenBank/DDBJ whole genome shotgun (WGS) entry which is preliminary data.</text>
</comment>
<accession>A0ABS1SSN7</accession>